<feature type="chain" id="PRO_5040148258" description="Glucanase" evidence="11">
    <location>
        <begin position="23"/>
        <end position="464"/>
    </location>
</feature>
<comment type="caution">
    <text evidence="12">The sequence shown here is derived from an EMBL/GenBank/DDBJ whole genome shotgun (WGS) entry which is preliminary data.</text>
</comment>
<dbReference type="Proteomes" id="UP000701801">
    <property type="component" value="Unassembled WGS sequence"/>
</dbReference>
<keyword evidence="13" id="KW-1185">Reference proteome</keyword>
<dbReference type="CDD" id="cd07999">
    <property type="entry name" value="GH7_CBH_EG"/>
    <property type="match status" value="1"/>
</dbReference>
<dbReference type="Gene3D" id="2.70.100.10">
    <property type="entry name" value="Glycoside hydrolase, family 7, domain"/>
    <property type="match status" value="1"/>
</dbReference>
<proteinExistence type="inferred from homology"/>
<dbReference type="PRINTS" id="PR00734">
    <property type="entry name" value="GLHYDRLASE7"/>
</dbReference>
<evidence type="ECO:0000256" key="8">
    <source>
        <dbReference type="ARBA" id="ARBA00023326"/>
    </source>
</evidence>
<keyword evidence="8 9" id="KW-0624">Polysaccharide degradation</keyword>
<protein>
    <recommendedName>
        <fullName evidence="9">Glucanase</fullName>
        <ecNumber evidence="9">3.2.1.-</ecNumber>
    </recommendedName>
</protein>
<keyword evidence="5 9" id="KW-0136">Cellulose degradation</keyword>
<evidence type="ECO:0000256" key="10">
    <source>
        <dbReference type="SAM" id="MobiDB-lite"/>
    </source>
</evidence>
<dbReference type="Pfam" id="PF00840">
    <property type="entry name" value="Glyco_hydro_7"/>
    <property type="match status" value="1"/>
</dbReference>
<dbReference type="PANTHER" id="PTHR33753:SF2">
    <property type="entry name" value="GLYCOSIDE HYDROLASE FAMILY 7 PROTEIN"/>
    <property type="match status" value="1"/>
</dbReference>
<feature type="signal peptide" evidence="11">
    <location>
        <begin position="1"/>
        <end position="22"/>
    </location>
</feature>
<comment type="similarity">
    <text evidence="2 9">Belongs to the glycosyl hydrolase 7 (cellulase C) family.</text>
</comment>
<evidence type="ECO:0000256" key="7">
    <source>
        <dbReference type="ARBA" id="ARBA00023295"/>
    </source>
</evidence>
<evidence type="ECO:0000256" key="6">
    <source>
        <dbReference type="ARBA" id="ARBA00023277"/>
    </source>
</evidence>
<evidence type="ECO:0000313" key="13">
    <source>
        <dbReference type="Proteomes" id="UP000701801"/>
    </source>
</evidence>
<keyword evidence="3 11" id="KW-0732">Signal</keyword>
<dbReference type="InterPro" id="IPR001722">
    <property type="entry name" value="Glyco_hydro_7"/>
</dbReference>
<dbReference type="EC" id="3.2.1.-" evidence="9"/>
<organism evidence="12 13">
    <name type="scientific">Hymenoscyphus albidus</name>
    <dbReference type="NCBI Taxonomy" id="595503"/>
    <lineage>
        <taxon>Eukaryota</taxon>
        <taxon>Fungi</taxon>
        <taxon>Dikarya</taxon>
        <taxon>Ascomycota</taxon>
        <taxon>Pezizomycotina</taxon>
        <taxon>Leotiomycetes</taxon>
        <taxon>Helotiales</taxon>
        <taxon>Helotiaceae</taxon>
        <taxon>Hymenoscyphus</taxon>
    </lineage>
</organism>
<dbReference type="PANTHER" id="PTHR33753">
    <property type="entry name" value="1,4-BETA-D-GLUCAN CELLOBIOHYDROLASE B"/>
    <property type="match status" value="1"/>
</dbReference>
<dbReference type="OrthoDB" id="412382at2759"/>
<reference evidence="12" key="1">
    <citation type="submission" date="2021-07" db="EMBL/GenBank/DDBJ databases">
        <authorList>
            <person name="Durling M."/>
        </authorList>
    </citation>
    <scope>NUCLEOTIDE SEQUENCE</scope>
</reference>
<evidence type="ECO:0000256" key="2">
    <source>
        <dbReference type="ARBA" id="ARBA00006044"/>
    </source>
</evidence>
<dbReference type="InterPro" id="IPR037019">
    <property type="entry name" value="Glyco_hydro_7_sf"/>
</dbReference>
<evidence type="ECO:0000256" key="3">
    <source>
        <dbReference type="ARBA" id="ARBA00022729"/>
    </source>
</evidence>
<gene>
    <name evidence="12" type="ORF">HYALB_00000702</name>
</gene>
<dbReference type="GO" id="GO:0030245">
    <property type="term" value="P:cellulose catabolic process"/>
    <property type="evidence" value="ECO:0007669"/>
    <property type="project" value="UniProtKB-KW"/>
</dbReference>
<evidence type="ECO:0000256" key="11">
    <source>
        <dbReference type="SAM" id="SignalP"/>
    </source>
</evidence>
<feature type="region of interest" description="Disordered" evidence="10">
    <location>
        <begin position="410"/>
        <end position="436"/>
    </location>
</feature>
<keyword evidence="6" id="KW-0119">Carbohydrate metabolism</keyword>
<accession>A0A9N9Q825</accession>
<dbReference type="InterPro" id="IPR013320">
    <property type="entry name" value="ConA-like_dom_sf"/>
</dbReference>
<evidence type="ECO:0000256" key="9">
    <source>
        <dbReference type="RuleBase" id="RU361164"/>
    </source>
</evidence>
<evidence type="ECO:0000256" key="4">
    <source>
        <dbReference type="ARBA" id="ARBA00022801"/>
    </source>
</evidence>
<dbReference type="GO" id="GO:0016162">
    <property type="term" value="F:cellulose 1,4-beta-cellobiosidase activity"/>
    <property type="evidence" value="ECO:0007669"/>
    <property type="project" value="UniProtKB-EC"/>
</dbReference>
<feature type="non-terminal residue" evidence="12">
    <location>
        <position position="1"/>
    </location>
</feature>
<evidence type="ECO:0000256" key="5">
    <source>
        <dbReference type="ARBA" id="ARBA00023001"/>
    </source>
</evidence>
<dbReference type="EMBL" id="CAJVRM010000240">
    <property type="protein sequence ID" value="CAG8978032.1"/>
    <property type="molecule type" value="Genomic_DNA"/>
</dbReference>
<keyword evidence="4 9" id="KW-0378">Hydrolase</keyword>
<dbReference type="SUPFAM" id="SSF49899">
    <property type="entry name" value="Concanavalin A-like lectins/glucanases"/>
    <property type="match status" value="1"/>
</dbReference>
<comment type="catalytic activity">
    <reaction evidence="1">
        <text>Hydrolysis of (1-&gt;4)-beta-D-glucosidic linkages in cellulose and cellotetraose, releasing cellobiose from the non-reducing ends of the chains.</text>
        <dbReference type="EC" id="3.2.1.91"/>
    </reaction>
</comment>
<dbReference type="AlphaFoldDB" id="A0A9N9Q825"/>
<evidence type="ECO:0000313" key="12">
    <source>
        <dbReference type="EMBL" id="CAG8978032.1"/>
    </source>
</evidence>
<dbReference type="FunFam" id="2.70.100.10:FF:000001">
    <property type="entry name" value="Glucanase"/>
    <property type="match status" value="1"/>
</dbReference>
<keyword evidence="7 9" id="KW-0326">Glycosidase</keyword>
<sequence length="464" mass="49397">FKSFRMLTSALTFSALLVSVRAQLAGTLKTETHPPLSVSQCTASGCTSKAQSIVIDANWRWLHTKEGYTNCYTGNTWNATACPDGKKCAANCALEGADYSATYGITTSGNSLKLNFVTKGDNVNVGSRTYLMASDTKYQMLKLMNQEFTFDVDVSKLPCGLNGALYFSEMAEDGGLSKYSTNKAGAKFGTGYCDAQCPQDVKFINGEANSVGWNPASNDPNAGGGQYGTCCNEMDIWEGNSISTAYTPHPCSVTGQTRCEGTDCGIGSRYSSLCDADGCDFNSFRMGNTGFYGPGATLDTAKPMTVVTQFISTDGTANGDLKEIKRFYVQNGKTFANSDSTIEGAEGNSLTDDFCAKQKVAFGDQNVFKDRGGLKAMGGAIKRGMVLVMSIWDDHTANMLWLDAPYPPEKDASAPGVSRGTCSPDSGKPEDVEKNSASASVTYSNIKWGPIGSTFKAPAIKGRA</sequence>
<name>A0A9N9Q825_9HELO</name>
<evidence type="ECO:0000256" key="1">
    <source>
        <dbReference type="ARBA" id="ARBA00001641"/>
    </source>
</evidence>